<accession>B1KGJ4</accession>
<dbReference type="PRINTS" id="PR00344">
    <property type="entry name" value="BCTRLSENSOR"/>
</dbReference>
<dbReference type="RefSeq" id="WP_012323669.1">
    <property type="nucleotide sequence ID" value="NC_010506.1"/>
</dbReference>
<evidence type="ECO:0000313" key="13">
    <source>
        <dbReference type="EMBL" id="ACA85322.1"/>
    </source>
</evidence>
<evidence type="ECO:0000256" key="6">
    <source>
        <dbReference type="ARBA" id="ARBA00022679"/>
    </source>
</evidence>
<dbReference type="SUPFAM" id="SSF55874">
    <property type="entry name" value="ATPase domain of HSP90 chaperone/DNA topoisomerase II/histidine kinase"/>
    <property type="match status" value="1"/>
</dbReference>
<evidence type="ECO:0000256" key="8">
    <source>
        <dbReference type="ARBA" id="ARBA00022777"/>
    </source>
</evidence>
<dbReference type="SMART" id="SM00388">
    <property type="entry name" value="HisKA"/>
    <property type="match status" value="1"/>
</dbReference>
<dbReference type="eggNOG" id="COG2205">
    <property type="taxonomic scope" value="Bacteria"/>
</dbReference>
<dbReference type="STRING" id="392500.Swoo_1029"/>
<keyword evidence="8 13" id="KW-0418">Kinase</keyword>
<dbReference type="PROSITE" id="PS50885">
    <property type="entry name" value="HAMP"/>
    <property type="match status" value="1"/>
</dbReference>
<evidence type="ECO:0000256" key="9">
    <source>
        <dbReference type="ARBA" id="ARBA00022840"/>
    </source>
</evidence>
<dbReference type="Pfam" id="PF00512">
    <property type="entry name" value="HisKA"/>
    <property type="match status" value="1"/>
</dbReference>
<dbReference type="PANTHER" id="PTHR44936">
    <property type="entry name" value="SENSOR PROTEIN CREC"/>
    <property type="match status" value="1"/>
</dbReference>
<evidence type="ECO:0000313" key="14">
    <source>
        <dbReference type="Proteomes" id="UP000002168"/>
    </source>
</evidence>
<dbReference type="InterPro" id="IPR004358">
    <property type="entry name" value="Sig_transdc_His_kin-like_C"/>
</dbReference>
<dbReference type="EC" id="2.7.13.3" evidence="3"/>
<dbReference type="InterPro" id="IPR003661">
    <property type="entry name" value="HisK_dim/P_dom"/>
</dbReference>
<dbReference type="PANTHER" id="PTHR44936:SF10">
    <property type="entry name" value="SENSOR PROTEIN RSTB"/>
    <property type="match status" value="1"/>
</dbReference>
<protein>
    <recommendedName>
        <fullName evidence="3">histidine kinase</fullName>
        <ecNumber evidence="3">2.7.13.3</ecNumber>
    </recommendedName>
</protein>
<dbReference type="KEGG" id="swd:Swoo_1029"/>
<sequence length="420" mass="47624" precursor="true">MKRLFISLYLLISLSILGIGWTLDNIWQNNVEDSGAMDAPLIALAQLLGKLPEQERLDYLKQIDHSPNYPLELVDSSQIALSDHSALTDNSVLITTVSDHFELHFIKVNNQILVAGPIEIDPRARLRKLFTLLFYLSLGLIALIWVWPLSRDLKTLRNATQEFGQAKWDTQIELSPRSQVLPLATTFNEMAKQISSLIESQKHLSNAVSHEIRTPLARLKFALALMPQYCQPDSDEQRRTEFLEEMKLDVKEMENLLQELLTYASLESQQKEVNLEHCDLTALTLQTIKRLSSQSTPPIHFNKGAQPAYIMGDPSLIERAIQNLITNAQRFAQDAIDIKIEQNKQLVTLSVTNDGPGIPKEDQAKIFEPFYRSKSVQNGNKGHGLGLAIIKRIMERHQGEVELISSEEKTSFILTWPNPK</sequence>
<evidence type="ECO:0000256" key="2">
    <source>
        <dbReference type="ARBA" id="ARBA00004651"/>
    </source>
</evidence>
<dbReference type="InterPro" id="IPR003660">
    <property type="entry name" value="HAMP_dom"/>
</dbReference>
<dbReference type="CDD" id="cd06225">
    <property type="entry name" value="HAMP"/>
    <property type="match status" value="1"/>
</dbReference>
<organism evidence="13 14">
    <name type="scientific">Shewanella woodyi (strain ATCC 51908 / MS32)</name>
    <dbReference type="NCBI Taxonomy" id="392500"/>
    <lineage>
        <taxon>Bacteria</taxon>
        <taxon>Pseudomonadati</taxon>
        <taxon>Pseudomonadota</taxon>
        <taxon>Gammaproteobacteria</taxon>
        <taxon>Alteromonadales</taxon>
        <taxon>Shewanellaceae</taxon>
        <taxon>Shewanella</taxon>
    </lineage>
</organism>
<gene>
    <name evidence="13" type="ordered locus">Swoo_1029</name>
</gene>
<keyword evidence="10" id="KW-0812">Transmembrane</keyword>
<dbReference type="Gene3D" id="1.10.287.130">
    <property type="match status" value="1"/>
</dbReference>
<keyword evidence="4" id="KW-1003">Cell membrane</keyword>
<dbReference type="InterPro" id="IPR003594">
    <property type="entry name" value="HATPase_dom"/>
</dbReference>
<feature type="domain" description="HAMP" evidence="12">
    <location>
        <begin position="147"/>
        <end position="199"/>
    </location>
</feature>
<feature type="transmembrane region" description="Helical" evidence="10">
    <location>
        <begin position="129"/>
        <end position="147"/>
    </location>
</feature>
<dbReference type="CDD" id="cd00075">
    <property type="entry name" value="HATPase"/>
    <property type="match status" value="1"/>
</dbReference>
<dbReference type="PROSITE" id="PS50109">
    <property type="entry name" value="HIS_KIN"/>
    <property type="match status" value="1"/>
</dbReference>
<dbReference type="GO" id="GO:0000155">
    <property type="term" value="F:phosphorelay sensor kinase activity"/>
    <property type="evidence" value="ECO:0007669"/>
    <property type="project" value="InterPro"/>
</dbReference>
<dbReference type="EMBL" id="CP000961">
    <property type="protein sequence ID" value="ACA85322.1"/>
    <property type="molecule type" value="Genomic_DNA"/>
</dbReference>
<keyword evidence="9" id="KW-0067">ATP-binding</keyword>
<evidence type="ECO:0000256" key="1">
    <source>
        <dbReference type="ARBA" id="ARBA00000085"/>
    </source>
</evidence>
<dbReference type="InterPro" id="IPR036890">
    <property type="entry name" value="HATPase_C_sf"/>
</dbReference>
<comment type="subcellular location">
    <subcellularLocation>
        <location evidence="2">Cell membrane</location>
        <topology evidence="2">Multi-pass membrane protein</topology>
    </subcellularLocation>
</comment>
<dbReference type="InterPro" id="IPR050980">
    <property type="entry name" value="2C_sensor_his_kinase"/>
</dbReference>
<dbReference type="SUPFAM" id="SSF47384">
    <property type="entry name" value="Homodimeric domain of signal transducing histidine kinase"/>
    <property type="match status" value="1"/>
</dbReference>
<dbReference type="Gene3D" id="3.30.565.10">
    <property type="entry name" value="Histidine kinase-like ATPase, C-terminal domain"/>
    <property type="match status" value="1"/>
</dbReference>
<reference evidence="13 14" key="1">
    <citation type="submission" date="2008-02" db="EMBL/GenBank/DDBJ databases">
        <title>Complete sequence of Shewanella woodyi ATCC 51908.</title>
        <authorList>
            <consortium name="US DOE Joint Genome Institute"/>
            <person name="Copeland A."/>
            <person name="Lucas S."/>
            <person name="Lapidus A."/>
            <person name="Glavina del Rio T."/>
            <person name="Dalin E."/>
            <person name="Tice H."/>
            <person name="Bruce D."/>
            <person name="Goodwin L."/>
            <person name="Pitluck S."/>
            <person name="Sims D."/>
            <person name="Brettin T."/>
            <person name="Detter J.C."/>
            <person name="Han C."/>
            <person name="Kuske C.R."/>
            <person name="Schmutz J."/>
            <person name="Larimer F."/>
            <person name="Land M."/>
            <person name="Hauser L."/>
            <person name="Kyrpides N."/>
            <person name="Lykidis A."/>
            <person name="Zhao J.-S."/>
            <person name="Richardson P."/>
        </authorList>
    </citation>
    <scope>NUCLEOTIDE SEQUENCE [LARGE SCALE GENOMIC DNA]</scope>
    <source>
        <strain evidence="14">ATCC 51908 / MS32</strain>
    </source>
</reference>
<name>B1KGJ4_SHEWM</name>
<keyword evidence="10" id="KW-0472">Membrane</keyword>
<keyword evidence="5" id="KW-0597">Phosphoprotein</keyword>
<dbReference type="HOGENOM" id="CLU_000445_89_27_6"/>
<evidence type="ECO:0000259" key="11">
    <source>
        <dbReference type="PROSITE" id="PS50109"/>
    </source>
</evidence>
<keyword evidence="7" id="KW-0547">Nucleotide-binding</keyword>
<comment type="catalytic activity">
    <reaction evidence="1">
        <text>ATP + protein L-histidine = ADP + protein N-phospho-L-histidine.</text>
        <dbReference type="EC" id="2.7.13.3"/>
    </reaction>
</comment>
<dbReference type="GO" id="GO:0005524">
    <property type="term" value="F:ATP binding"/>
    <property type="evidence" value="ECO:0007669"/>
    <property type="project" value="UniProtKB-KW"/>
</dbReference>
<dbReference type="InterPro" id="IPR005467">
    <property type="entry name" value="His_kinase_dom"/>
</dbReference>
<keyword evidence="6" id="KW-0808">Transferase</keyword>
<dbReference type="Pfam" id="PF02518">
    <property type="entry name" value="HATPase_c"/>
    <property type="match status" value="1"/>
</dbReference>
<evidence type="ECO:0000256" key="4">
    <source>
        <dbReference type="ARBA" id="ARBA00022475"/>
    </source>
</evidence>
<dbReference type="GO" id="GO:0005886">
    <property type="term" value="C:plasma membrane"/>
    <property type="evidence" value="ECO:0007669"/>
    <property type="project" value="UniProtKB-SubCell"/>
</dbReference>
<proteinExistence type="predicted"/>
<keyword evidence="14" id="KW-1185">Reference proteome</keyword>
<dbReference type="Proteomes" id="UP000002168">
    <property type="component" value="Chromosome"/>
</dbReference>
<evidence type="ECO:0000256" key="10">
    <source>
        <dbReference type="SAM" id="Phobius"/>
    </source>
</evidence>
<feature type="domain" description="Histidine kinase" evidence="11">
    <location>
        <begin position="207"/>
        <end position="420"/>
    </location>
</feature>
<dbReference type="SMART" id="SM00387">
    <property type="entry name" value="HATPase_c"/>
    <property type="match status" value="1"/>
</dbReference>
<evidence type="ECO:0000259" key="12">
    <source>
        <dbReference type="PROSITE" id="PS50885"/>
    </source>
</evidence>
<dbReference type="InterPro" id="IPR036097">
    <property type="entry name" value="HisK_dim/P_sf"/>
</dbReference>
<dbReference type="AlphaFoldDB" id="B1KGJ4"/>
<keyword evidence="10" id="KW-1133">Transmembrane helix</keyword>
<evidence type="ECO:0000256" key="3">
    <source>
        <dbReference type="ARBA" id="ARBA00012438"/>
    </source>
</evidence>
<evidence type="ECO:0000256" key="7">
    <source>
        <dbReference type="ARBA" id="ARBA00022741"/>
    </source>
</evidence>
<dbReference type="CDD" id="cd00082">
    <property type="entry name" value="HisKA"/>
    <property type="match status" value="1"/>
</dbReference>
<evidence type="ECO:0000256" key="5">
    <source>
        <dbReference type="ARBA" id="ARBA00022553"/>
    </source>
</evidence>